<sequence length="269" mass="31152">MSNRDDVVIEKWDSSKSGEGRVFAAVFAHSDDLAIFAGGTIMKLISEGYTGYFIKTTNDEMDSYDLSFAETIYRNAKATDDVVEYLKLNKLYSLDYKNHYLEHSQLTEIRHRLITLFRFLKVDTVITFDPWGHYEENPDHYITAHAVETASWTAGRQLDLPELKDMGLHPKFITRKYLVARGPQLVNRVVDISPVAAQKLECMKLHVTPMDNMYRTYLDLHPGAEITQDEFVESEFLQKADPVYGVDYVEKFHYIDETDSFSFMRNQQS</sequence>
<dbReference type="Pfam" id="PF02585">
    <property type="entry name" value="PIG-L"/>
    <property type="match status" value="1"/>
</dbReference>
<reference evidence="1" key="1">
    <citation type="submission" date="2020-05" db="EMBL/GenBank/DDBJ databases">
        <authorList>
            <person name="Chiriac C."/>
            <person name="Salcher M."/>
            <person name="Ghai R."/>
            <person name="Kavagutti S V."/>
        </authorList>
    </citation>
    <scope>NUCLEOTIDE SEQUENCE</scope>
</reference>
<dbReference type="Gene3D" id="3.40.50.10320">
    <property type="entry name" value="LmbE-like"/>
    <property type="match status" value="1"/>
</dbReference>
<evidence type="ECO:0000313" key="1">
    <source>
        <dbReference type="EMBL" id="CAB4671978.1"/>
    </source>
</evidence>
<name>A0A6J6MG15_9ZZZZ</name>
<proteinExistence type="predicted"/>
<dbReference type="EMBL" id="CAEZWO010000162">
    <property type="protein sequence ID" value="CAB4671978.1"/>
    <property type="molecule type" value="Genomic_DNA"/>
</dbReference>
<dbReference type="AlphaFoldDB" id="A0A6J6MG15"/>
<gene>
    <name evidence="1" type="ORF">UFOPK2254_01309</name>
</gene>
<protein>
    <submittedName>
        <fullName evidence="1">Unannotated protein</fullName>
    </submittedName>
</protein>
<accession>A0A6J6MG15</accession>
<organism evidence="1">
    <name type="scientific">freshwater metagenome</name>
    <dbReference type="NCBI Taxonomy" id="449393"/>
    <lineage>
        <taxon>unclassified sequences</taxon>
        <taxon>metagenomes</taxon>
        <taxon>ecological metagenomes</taxon>
    </lineage>
</organism>
<dbReference type="InterPro" id="IPR024078">
    <property type="entry name" value="LmbE-like_dom_sf"/>
</dbReference>
<dbReference type="SUPFAM" id="SSF102588">
    <property type="entry name" value="LmbE-like"/>
    <property type="match status" value="1"/>
</dbReference>
<dbReference type="InterPro" id="IPR003737">
    <property type="entry name" value="GlcNAc_PI_deacetylase-related"/>
</dbReference>